<name>A0ABY5LC08_9SPHN</name>
<keyword evidence="2" id="KW-1185">Reference proteome</keyword>
<organism evidence="1 2">
    <name type="scientific">Sphingomonas qomolangmaensis</name>
    <dbReference type="NCBI Taxonomy" id="2918765"/>
    <lineage>
        <taxon>Bacteria</taxon>
        <taxon>Pseudomonadati</taxon>
        <taxon>Pseudomonadota</taxon>
        <taxon>Alphaproteobacteria</taxon>
        <taxon>Sphingomonadales</taxon>
        <taxon>Sphingomonadaceae</taxon>
        <taxon>Sphingomonas</taxon>
    </lineage>
</organism>
<dbReference type="RefSeq" id="WP_256507107.1">
    <property type="nucleotide sequence ID" value="NZ_CP101740.1"/>
</dbReference>
<proteinExistence type="predicted"/>
<sequence>MPENDNTPIVSITPPATPDAHGQAALILVESLIHGLIEQTVLTTSDSVAIVDRAIDVQTDIAEASNDAREMWRSQALLSSIASSLEHDLDDDERR</sequence>
<reference evidence="1" key="1">
    <citation type="submission" date="2022-07" db="EMBL/GenBank/DDBJ databases">
        <title>Sphingomonas sp. nov., a novel bacterium isolated from the north slope of the Mount Everest.</title>
        <authorList>
            <person name="Cui X."/>
            <person name="Liu Y."/>
        </authorList>
    </citation>
    <scope>NUCLEOTIDE SEQUENCE</scope>
    <source>
        <strain evidence="1">S5-59</strain>
    </source>
</reference>
<gene>
    <name evidence="1" type="ORF">NMP03_03260</name>
</gene>
<dbReference type="EMBL" id="CP101740">
    <property type="protein sequence ID" value="UUL83264.1"/>
    <property type="molecule type" value="Genomic_DNA"/>
</dbReference>
<dbReference type="Proteomes" id="UP001058533">
    <property type="component" value="Chromosome"/>
</dbReference>
<evidence type="ECO:0000313" key="2">
    <source>
        <dbReference type="Proteomes" id="UP001058533"/>
    </source>
</evidence>
<accession>A0ABY5LC08</accession>
<evidence type="ECO:0000313" key="1">
    <source>
        <dbReference type="EMBL" id="UUL83264.1"/>
    </source>
</evidence>
<protein>
    <submittedName>
        <fullName evidence="1">Uncharacterized protein</fullName>
    </submittedName>
</protein>